<proteinExistence type="inferred from homology"/>
<comment type="similarity">
    <text evidence="1">Belongs to the peptidase S33 family.</text>
</comment>
<dbReference type="SUPFAM" id="SSF53474">
    <property type="entry name" value="alpha/beta-Hydrolases"/>
    <property type="match status" value="1"/>
</dbReference>
<feature type="region of interest" description="Disordered" evidence="4">
    <location>
        <begin position="27"/>
        <end position="46"/>
    </location>
</feature>
<gene>
    <name evidence="7" type="ORF">FHS12_000592</name>
</gene>
<accession>A0A7W5F716</accession>
<dbReference type="RefSeq" id="WP_183542059.1">
    <property type="nucleotide sequence ID" value="NZ_BMQT01000001.1"/>
</dbReference>
<name>A0A7W5F716_9ACTN</name>
<keyword evidence="3" id="KW-0378">Hydrolase</keyword>
<dbReference type="Gene3D" id="3.40.50.1820">
    <property type="entry name" value="alpha/beta hydrolase"/>
    <property type="match status" value="1"/>
</dbReference>
<dbReference type="PANTHER" id="PTHR43248">
    <property type="entry name" value="2-SUCCINYL-6-HYDROXY-2,4-CYCLOHEXADIENE-1-CARBOXYLATE SYNTHASE"/>
    <property type="match status" value="1"/>
</dbReference>
<feature type="domain" description="AB hydrolase-1" evidence="6">
    <location>
        <begin position="107"/>
        <end position="462"/>
    </location>
</feature>
<keyword evidence="8" id="KW-1185">Reference proteome</keyword>
<dbReference type="Proteomes" id="UP000577707">
    <property type="component" value="Unassembled WGS sequence"/>
</dbReference>
<feature type="signal peptide" evidence="5">
    <location>
        <begin position="1"/>
        <end position="28"/>
    </location>
</feature>
<dbReference type="AlphaFoldDB" id="A0A7W5F716"/>
<reference evidence="7 8" key="1">
    <citation type="submission" date="2020-08" db="EMBL/GenBank/DDBJ databases">
        <title>Genomic Encyclopedia of Type Strains, Phase III (KMG-III): the genomes of soil and plant-associated and newly described type strains.</title>
        <authorList>
            <person name="Whitman W."/>
        </authorList>
    </citation>
    <scope>NUCLEOTIDE SEQUENCE [LARGE SCALE GENOMIC DNA]</scope>
    <source>
        <strain evidence="7 8">CECT 3302</strain>
    </source>
</reference>
<evidence type="ECO:0000256" key="2">
    <source>
        <dbReference type="ARBA" id="ARBA00022729"/>
    </source>
</evidence>
<sequence length="554" mass="59499">MRTTLRLIAAAAAISTGIGLVGAPSATARTTPTGQPAGQADKSSLGAGYTPPPIAWGECPTASLKQAGAVCGMLTVPLDYNRPKGTKIQLAVSKIAHKTSDADAQGAMLVNPGGPGGSGLGLARLGQFVPKHGGDPYDWIGFDPRGVGRSTPQLSCDGDYAAPGRPAYVPEGSATERFWLSKAQAYAADCGKANAEFLEHNRTTDTVADMESLRKALGERRINFYGFSYGTYLGQVYATLHPERVRRFVFDGVVDHRNVWYEANLNQERQFDSNIDIFFDWVADNDDTYGLGTDGQKVRKIYYDTLQQLTDDPEENFGAADWNDVFVSAAYYVYDWDSYAHILAAAANGDLAPAKEWYGDPTGPGADNGFAGYLSVQCTDVQWPSWRKQRRDAYKLAATKPFLTWNNTWYNAPCLTWPAPASTPVKVNGRKAPGILMIQETNDAATPWSGAIEARKRFPRSALIEGVGGTTHSGSLSGVACTDDRIADYLLTGELPQRKPGNNRSDVKCDPVPTPEPTPVEGAGVGADAQKAAGAASRLGSLRTQLVDAQLVSR</sequence>
<evidence type="ECO:0000256" key="4">
    <source>
        <dbReference type="SAM" id="MobiDB-lite"/>
    </source>
</evidence>
<feature type="compositionally biased region" description="Polar residues" evidence="4">
    <location>
        <begin position="27"/>
        <end position="36"/>
    </location>
</feature>
<dbReference type="InterPro" id="IPR051601">
    <property type="entry name" value="Serine_prot/Carboxylest_S33"/>
</dbReference>
<dbReference type="GO" id="GO:0016787">
    <property type="term" value="F:hydrolase activity"/>
    <property type="evidence" value="ECO:0007669"/>
    <property type="project" value="UniProtKB-KW"/>
</dbReference>
<feature type="chain" id="PRO_5031262375" evidence="5">
    <location>
        <begin position="29"/>
        <end position="554"/>
    </location>
</feature>
<protein>
    <submittedName>
        <fullName evidence="7">Pimeloyl-ACP methyl ester carboxylesterase</fullName>
    </submittedName>
</protein>
<evidence type="ECO:0000313" key="7">
    <source>
        <dbReference type="EMBL" id="MBB3087669.1"/>
    </source>
</evidence>
<dbReference type="PANTHER" id="PTHR43248:SF29">
    <property type="entry name" value="TRIPEPTIDYL AMINOPEPTIDASE"/>
    <property type="match status" value="1"/>
</dbReference>
<comment type="caution">
    <text evidence="7">The sequence shown here is derived from an EMBL/GenBank/DDBJ whole genome shotgun (WGS) entry which is preliminary data.</text>
</comment>
<feature type="region of interest" description="Disordered" evidence="4">
    <location>
        <begin position="494"/>
        <end position="526"/>
    </location>
</feature>
<dbReference type="Pfam" id="PF00561">
    <property type="entry name" value="Abhydrolase_1"/>
    <property type="match status" value="1"/>
</dbReference>
<evidence type="ECO:0000256" key="1">
    <source>
        <dbReference type="ARBA" id="ARBA00010088"/>
    </source>
</evidence>
<evidence type="ECO:0000313" key="8">
    <source>
        <dbReference type="Proteomes" id="UP000577707"/>
    </source>
</evidence>
<dbReference type="InterPro" id="IPR029058">
    <property type="entry name" value="AB_hydrolase_fold"/>
</dbReference>
<organism evidence="7 8">
    <name type="scientific">Nocardioides albus</name>
    <dbReference type="NCBI Taxonomy" id="1841"/>
    <lineage>
        <taxon>Bacteria</taxon>
        <taxon>Bacillati</taxon>
        <taxon>Actinomycetota</taxon>
        <taxon>Actinomycetes</taxon>
        <taxon>Propionibacteriales</taxon>
        <taxon>Nocardioidaceae</taxon>
        <taxon>Nocardioides</taxon>
    </lineage>
</organism>
<dbReference type="InterPro" id="IPR000073">
    <property type="entry name" value="AB_hydrolase_1"/>
</dbReference>
<keyword evidence="2 5" id="KW-0732">Signal</keyword>
<evidence type="ECO:0000259" key="6">
    <source>
        <dbReference type="Pfam" id="PF00561"/>
    </source>
</evidence>
<dbReference type="EMBL" id="JACHXG010000001">
    <property type="protein sequence ID" value="MBB3087669.1"/>
    <property type="molecule type" value="Genomic_DNA"/>
</dbReference>
<evidence type="ECO:0000256" key="5">
    <source>
        <dbReference type="SAM" id="SignalP"/>
    </source>
</evidence>
<evidence type="ECO:0000256" key="3">
    <source>
        <dbReference type="ARBA" id="ARBA00022801"/>
    </source>
</evidence>